<reference evidence="3 4" key="1">
    <citation type="journal article" date="2023" name="Commun. Biol.">
        <title>Genome analysis of Parmales, the sister group of diatoms, reveals the evolutionary specialization of diatoms from phago-mixotrophs to photoautotrophs.</title>
        <authorList>
            <person name="Ban H."/>
            <person name="Sato S."/>
            <person name="Yoshikawa S."/>
            <person name="Yamada K."/>
            <person name="Nakamura Y."/>
            <person name="Ichinomiya M."/>
            <person name="Sato N."/>
            <person name="Blanc-Mathieu R."/>
            <person name="Endo H."/>
            <person name="Kuwata A."/>
            <person name="Ogata H."/>
        </authorList>
    </citation>
    <scope>NUCLEOTIDE SEQUENCE [LARGE SCALE GENOMIC DNA]</scope>
</reference>
<dbReference type="Proteomes" id="UP001165060">
    <property type="component" value="Unassembled WGS sequence"/>
</dbReference>
<accession>A0ABQ6MSP3</accession>
<feature type="region of interest" description="Disordered" evidence="2">
    <location>
        <begin position="225"/>
        <end position="249"/>
    </location>
</feature>
<keyword evidence="4" id="KW-1185">Reference proteome</keyword>
<feature type="non-terminal residue" evidence="3">
    <location>
        <position position="839"/>
    </location>
</feature>
<feature type="compositionally biased region" description="Basic and acidic residues" evidence="2">
    <location>
        <begin position="620"/>
        <end position="661"/>
    </location>
</feature>
<feature type="compositionally biased region" description="Polar residues" evidence="2">
    <location>
        <begin position="472"/>
        <end position="499"/>
    </location>
</feature>
<dbReference type="EMBL" id="BRYB01003147">
    <property type="protein sequence ID" value="GMI31420.1"/>
    <property type="molecule type" value="Genomic_DNA"/>
</dbReference>
<feature type="region of interest" description="Disordered" evidence="2">
    <location>
        <begin position="264"/>
        <end position="286"/>
    </location>
</feature>
<protein>
    <submittedName>
        <fullName evidence="3">Uncharacterized protein</fullName>
    </submittedName>
</protein>
<feature type="coiled-coil region" evidence="1">
    <location>
        <begin position="723"/>
        <end position="801"/>
    </location>
</feature>
<feature type="non-terminal residue" evidence="3">
    <location>
        <position position="1"/>
    </location>
</feature>
<organism evidence="3 4">
    <name type="scientific">Tetraparma gracilis</name>
    <dbReference type="NCBI Taxonomy" id="2962635"/>
    <lineage>
        <taxon>Eukaryota</taxon>
        <taxon>Sar</taxon>
        <taxon>Stramenopiles</taxon>
        <taxon>Ochrophyta</taxon>
        <taxon>Bolidophyceae</taxon>
        <taxon>Parmales</taxon>
        <taxon>Triparmaceae</taxon>
        <taxon>Tetraparma</taxon>
    </lineage>
</organism>
<evidence type="ECO:0000256" key="1">
    <source>
        <dbReference type="SAM" id="Coils"/>
    </source>
</evidence>
<feature type="region of interest" description="Disordered" evidence="2">
    <location>
        <begin position="350"/>
        <end position="388"/>
    </location>
</feature>
<name>A0ABQ6MSP3_9STRA</name>
<feature type="region of interest" description="Disordered" evidence="2">
    <location>
        <begin position="587"/>
        <end position="670"/>
    </location>
</feature>
<evidence type="ECO:0000313" key="4">
    <source>
        <dbReference type="Proteomes" id="UP001165060"/>
    </source>
</evidence>
<comment type="caution">
    <text evidence="3">The sequence shown here is derived from an EMBL/GenBank/DDBJ whole genome shotgun (WGS) entry which is preliminary data.</text>
</comment>
<evidence type="ECO:0000256" key="2">
    <source>
        <dbReference type="SAM" id="MobiDB-lite"/>
    </source>
</evidence>
<proteinExistence type="predicted"/>
<gene>
    <name evidence="3" type="ORF">TeGR_g6178</name>
</gene>
<feature type="region of interest" description="Disordered" evidence="2">
    <location>
        <begin position="423"/>
        <end position="551"/>
    </location>
</feature>
<feature type="compositionally biased region" description="Acidic residues" evidence="2">
    <location>
        <begin position="538"/>
        <end position="549"/>
    </location>
</feature>
<feature type="compositionally biased region" description="Polar residues" evidence="2">
    <location>
        <begin position="515"/>
        <end position="529"/>
    </location>
</feature>
<feature type="coiled-coil region" evidence="1">
    <location>
        <begin position="169"/>
        <end position="210"/>
    </location>
</feature>
<evidence type="ECO:0000313" key="3">
    <source>
        <dbReference type="EMBL" id="GMI31420.1"/>
    </source>
</evidence>
<sequence>IHKLGANQRIEMKSRQEKLKEGLSAFVMESIEKVSTTFNTNIKQMIDKNKQMFDTALEEQSGKTKRHIRWVNEQYRSKLTACRASNRAEIKDTIALDKALLNEQIRELKRKQLKEIKAVRQSFVDELQEAADSRAKSLSAQMAAELKAAKYLETVHGLQKERDGLIVKNEASLAEVRRMQKMLADAEEVVSEAEEKAARIAAEKKELSKKFAAQGKALKKFETARMQGTLSPRGAPSTSPPAGAREVVPEVVESQADRDAAAAKLKAEEEAARKEKEAQEAKERVGHRVERLKTVVQTFSFTPAKIVQGIGEDAAMSRKEKEELERIAKEQGLTVDEVLEHLGKSAAVETEAGAGEGAEAKETAEANAAVRAPELSVKPPQGQNENEVELQMRQIELLERQQLLKQQQLELQRVELQQQLELQQAQSVAAEKERVGGQAVAQQQRPEQQHQHTQVSPKHSSGSRSQQANSSTQVSPVHQHAPPQQWQDDPLGASQQWQDSPGADPLGASLRVQASPESPNQYSVSSGSSLEMDRMAAEEGDENCEDDNYSVDTWNDLRVPLVNDANLSSPPKEEEILVSAVRIRTESGASLLPVSPPKAAQKERQAALGVQGEEEAAAEEEMRYEAFQKEGEGERERDRDREREREGEGEREEEEKKERFEYVLPGGAAAGEAEEAPIFRGNMHARPAKGESTAAALDPEYLRQIEGEQRKRLEQEFGFMAAASEEELRREREQEKLERMQLLHRREVEQEEIARLNDTVKQLEDKIVAQGRVVEEFRLGLDEKEMLLTELVKRLKKSNAEKSGLKGRLSKMELVYQNNVTLRQLDLSGKNFAAGPGGK</sequence>
<feature type="compositionally biased region" description="Low complexity" evidence="2">
    <location>
        <begin position="365"/>
        <end position="374"/>
    </location>
</feature>
<keyword evidence="1" id="KW-0175">Coiled coil</keyword>
<feature type="compositionally biased region" description="Low complexity" evidence="2">
    <location>
        <begin position="438"/>
        <end position="471"/>
    </location>
</feature>